<gene>
    <name evidence="14" type="ORF">A2843_00100</name>
</gene>
<evidence type="ECO:0000313" key="14">
    <source>
        <dbReference type="EMBL" id="OHA64720.1"/>
    </source>
</evidence>
<dbReference type="GO" id="GO:0004581">
    <property type="term" value="F:dolichyl-phosphate beta-glucosyltransferase activity"/>
    <property type="evidence" value="ECO:0007669"/>
    <property type="project" value="UniProtKB-EC"/>
</dbReference>
<comment type="similarity">
    <text evidence="3">Belongs to the glycosyltransferase 2 family.</text>
</comment>
<dbReference type="SUPFAM" id="SSF53448">
    <property type="entry name" value="Nucleotide-diphospho-sugar transferases"/>
    <property type="match status" value="1"/>
</dbReference>
<evidence type="ECO:0000256" key="10">
    <source>
        <dbReference type="ARBA" id="ARBA00022989"/>
    </source>
</evidence>
<evidence type="ECO:0000256" key="5">
    <source>
        <dbReference type="ARBA" id="ARBA00022676"/>
    </source>
</evidence>
<evidence type="ECO:0000256" key="2">
    <source>
        <dbReference type="ARBA" id="ARBA00004922"/>
    </source>
</evidence>
<evidence type="ECO:0000256" key="9">
    <source>
        <dbReference type="ARBA" id="ARBA00022968"/>
    </source>
</evidence>
<feature type="domain" description="Glycosyltransferase 2-like" evidence="13">
    <location>
        <begin position="4"/>
        <end position="174"/>
    </location>
</feature>
<evidence type="ECO:0000256" key="4">
    <source>
        <dbReference type="ARBA" id="ARBA00012583"/>
    </source>
</evidence>
<evidence type="ECO:0000256" key="11">
    <source>
        <dbReference type="ARBA" id="ARBA00023136"/>
    </source>
</evidence>
<dbReference type="Gene3D" id="3.90.550.10">
    <property type="entry name" value="Spore Coat Polysaccharide Biosynthesis Protein SpsA, Chain A"/>
    <property type="match status" value="1"/>
</dbReference>
<comment type="subcellular location">
    <subcellularLocation>
        <location evidence="1">Endoplasmic reticulum membrane</location>
        <topology evidence="1">Single-pass membrane protein</topology>
    </subcellularLocation>
</comment>
<dbReference type="InterPro" id="IPR035518">
    <property type="entry name" value="DPG_synthase"/>
</dbReference>
<dbReference type="EMBL" id="MHTS01000009">
    <property type="protein sequence ID" value="OHA64720.1"/>
    <property type="molecule type" value="Genomic_DNA"/>
</dbReference>
<evidence type="ECO:0000256" key="6">
    <source>
        <dbReference type="ARBA" id="ARBA00022679"/>
    </source>
</evidence>
<reference evidence="14 15" key="1">
    <citation type="journal article" date="2016" name="Nat. Commun.">
        <title>Thousands of microbial genomes shed light on interconnected biogeochemical processes in an aquifer system.</title>
        <authorList>
            <person name="Anantharaman K."/>
            <person name="Brown C.T."/>
            <person name="Hug L.A."/>
            <person name="Sharon I."/>
            <person name="Castelle C.J."/>
            <person name="Probst A.J."/>
            <person name="Thomas B.C."/>
            <person name="Singh A."/>
            <person name="Wilkins M.J."/>
            <person name="Karaoz U."/>
            <person name="Brodie E.L."/>
            <person name="Williams K.H."/>
            <person name="Hubbard S.S."/>
            <person name="Banfield J.F."/>
        </authorList>
    </citation>
    <scope>NUCLEOTIDE SEQUENCE [LARGE SCALE GENOMIC DNA]</scope>
</reference>
<evidence type="ECO:0000256" key="12">
    <source>
        <dbReference type="ARBA" id="ARBA00045097"/>
    </source>
</evidence>
<dbReference type="InterPro" id="IPR029044">
    <property type="entry name" value="Nucleotide-diphossugar_trans"/>
</dbReference>
<evidence type="ECO:0000259" key="13">
    <source>
        <dbReference type="Pfam" id="PF00535"/>
    </source>
</evidence>
<dbReference type="CDD" id="cd04188">
    <property type="entry name" value="DPG_synthase"/>
    <property type="match status" value="1"/>
</dbReference>
<protein>
    <recommendedName>
        <fullName evidence="4">dolichyl-phosphate beta-glucosyltransferase</fullName>
        <ecNumber evidence="4">2.4.1.117</ecNumber>
    </recommendedName>
</protein>
<accession>A0A1G2QVU9</accession>
<dbReference type="PANTHER" id="PTHR10859">
    <property type="entry name" value="GLYCOSYL TRANSFERASE"/>
    <property type="match status" value="1"/>
</dbReference>
<organism evidence="14 15">
    <name type="scientific">Candidatus Wildermuthbacteria bacterium RIFCSPHIGHO2_01_FULL_48_27b</name>
    <dbReference type="NCBI Taxonomy" id="1802447"/>
    <lineage>
        <taxon>Bacteria</taxon>
        <taxon>Candidatus Wildermuthiibacteriota</taxon>
    </lineage>
</organism>
<comment type="caution">
    <text evidence="14">The sequence shown here is derived from an EMBL/GenBank/DDBJ whole genome shotgun (WGS) entry which is preliminary data.</text>
</comment>
<evidence type="ECO:0000256" key="7">
    <source>
        <dbReference type="ARBA" id="ARBA00022692"/>
    </source>
</evidence>
<keyword evidence="9" id="KW-0735">Signal-anchor</keyword>
<evidence type="ECO:0000256" key="3">
    <source>
        <dbReference type="ARBA" id="ARBA00006739"/>
    </source>
</evidence>
<keyword evidence="7" id="KW-0812">Transmembrane</keyword>
<keyword evidence="11" id="KW-0472">Membrane</keyword>
<dbReference type="PANTHER" id="PTHR10859:SF91">
    <property type="entry name" value="DOLICHYL-PHOSPHATE BETA-GLUCOSYLTRANSFERASE"/>
    <property type="match status" value="1"/>
</dbReference>
<comment type="catalytic activity">
    <reaction evidence="12">
        <text>a di-trans,poly-cis-dolichyl phosphate + UDP-alpha-D-glucose = a di-trans,poly-cis-dolichyl beta-D-glucosyl phosphate + UDP</text>
        <dbReference type="Rhea" id="RHEA:15401"/>
        <dbReference type="Rhea" id="RHEA-COMP:19498"/>
        <dbReference type="Rhea" id="RHEA-COMP:19502"/>
        <dbReference type="ChEBI" id="CHEBI:57525"/>
        <dbReference type="ChEBI" id="CHEBI:57683"/>
        <dbReference type="ChEBI" id="CHEBI:58223"/>
        <dbReference type="ChEBI" id="CHEBI:58885"/>
        <dbReference type="EC" id="2.4.1.117"/>
    </reaction>
    <physiologicalReaction direction="left-to-right" evidence="12">
        <dbReference type="Rhea" id="RHEA:15402"/>
    </physiologicalReaction>
</comment>
<comment type="pathway">
    <text evidence="2">Protein modification; protein glycosylation.</text>
</comment>
<sequence length="235" mass="27021">MKLSVVIPAYNEESRLPRTLRDVDAYLRKQDYEYEIIVVNDGSRDRTVEVTNALAREIANLRLIDNQKNRGKGYAVRQGMLEAKGAYRVFSDADNSTSITHMGRMWPEFEKGFEVIIGSRDIEGAVIAVRQAWWRRRLGDIFNLVVQSLTGLWGIWDTQCGFKGFSARAAREIFSCAKINRWAFDVEVLVIAKKLGYQIKEVPVTWVNDKQSKVRFSGMAKMFLEVLQISLRRYG</sequence>
<keyword evidence="8" id="KW-0256">Endoplasmic reticulum</keyword>
<dbReference type="AlphaFoldDB" id="A0A1G2QVU9"/>
<evidence type="ECO:0000313" key="15">
    <source>
        <dbReference type="Proteomes" id="UP000178170"/>
    </source>
</evidence>
<keyword evidence="6" id="KW-0808">Transferase</keyword>
<dbReference type="GO" id="GO:0006487">
    <property type="term" value="P:protein N-linked glycosylation"/>
    <property type="evidence" value="ECO:0007669"/>
    <property type="project" value="TreeGrafter"/>
</dbReference>
<dbReference type="Proteomes" id="UP000178170">
    <property type="component" value="Unassembled WGS sequence"/>
</dbReference>
<proteinExistence type="inferred from homology"/>
<dbReference type="Pfam" id="PF00535">
    <property type="entry name" value="Glycos_transf_2"/>
    <property type="match status" value="1"/>
</dbReference>
<evidence type="ECO:0000256" key="8">
    <source>
        <dbReference type="ARBA" id="ARBA00022824"/>
    </source>
</evidence>
<evidence type="ECO:0000256" key="1">
    <source>
        <dbReference type="ARBA" id="ARBA00004389"/>
    </source>
</evidence>
<dbReference type="InterPro" id="IPR001173">
    <property type="entry name" value="Glyco_trans_2-like"/>
</dbReference>
<name>A0A1G2QVU9_9BACT</name>
<dbReference type="EC" id="2.4.1.117" evidence="4"/>
<keyword evidence="10" id="KW-1133">Transmembrane helix</keyword>
<keyword evidence="5" id="KW-0328">Glycosyltransferase</keyword>